<proteinExistence type="predicted"/>
<sequence length="220" mass="24724">MGKAEQWQAKIFFDGGRRKGGTPSSQMGEEVTEVVSSDMSVKAMFLELKTSLTSIDAKLDHLTEQLYHIMTRVDDHDSRLDRLEAPTSDMKDQRQGERAQLLQMEKVLEAMFSERRARTFPSPIAQALLASAHQLTVLALLGSVDTVLLAQRKLVGMLLLLAKRRVAICWGRGRPPQVSDWLCNAAFCREQLATFWELAPAGSSSRDIWAPLRSYLEIAY</sequence>
<dbReference type="EMBL" id="JANPWB010000011">
    <property type="protein sequence ID" value="KAJ1122021.1"/>
    <property type="molecule type" value="Genomic_DNA"/>
</dbReference>
<reference evidence="1" key="1">
    <citation type="journal article" date="2022" name="bioRxiv">
        <title>Sequencing and chromosome-scale assembly of the giantPleurodeles waltlgenome.</title>
        <authorList>
            <person name="Brown T."/>
            <person name="Elewa A."/>
            <person name="Iarovenko S."/>
            <person name="Subramanian E."/>
            <person name="Araus A.J."/>
            <person name="Petzold A."/>
            <person name="Susuki M."/>
            <person name="Suzuki K.-i.T."/>
            <person name="Hayashi T."/>
            <person name="Toyoda A."/>
            <person name="Oliveira C."/>
            <person name="Osipova E."/>
            <person name="Leigh N.D."/>
            <person name="Simon A."/>
            <person name="Yun M.H."/>
        </authorList>
    </citation>
    <scope>NUCLEOTIDE SEQUENCE</scope>
    <source>
        <strain evidence="1">20211129_DDA</strain>
        <tissue evidence="1">Liver</tissue>
    </source>
</reference>
<gene>
    <name evidence="1" type="ORF">NDU88_000527</name>
</gene>
<name>A0AAV7P335_PLEWA</name>
<dbReference type="AlphaFoldDB" id="A0AAV7P335"/>
<dbReference type="Proteomes" id="UP001066276">
    <property type="component" value="Chromosome 7"/>
</dbReference>
<evidence type="ECO:0000313" key="2">
    <source>
        <dbReference type="Proteomes" id="UP001066276"/>
    </source>
</evidence>
<comment type="caution">
    <text evidence="1">The sequence shown here is derived from an EMBL/GenBank/DDBJ whole genome shotgun (WGS) entry which is preliminary data.</text>
</comment>
<keyword evidence="2" id="KW-1185">Reference proteome</keyword>
<accession>A0AAV7P335</accession>
<evidence type="ECO:0000313" key="1">
    <source>
        <dbReference type="EMBL" id="KAJ1122021.1"/>
    </source>
</evidence>
<organism evidence="1 2">
    <name type="scientific">Pleurodeles waltl</name>
    <name type="common">Iberian ribbed newt</name>
    <dbReference type="NCBI Taxonomy" id="8319"/>
    <lineage>
        <taxon>Eukaryota</taxon>
        <taxon>Metazoa</taxon>
        <taxon>Chordata</taxon>
        <taxon>Craniata</taxon>
        <taxon>Vertebrata</taxon>
        <taxon>Euteleostomi</taxon>
        <taxon>Amphibia</taxon>
        <taxon>Batrachia</taxon>
        <taxon>Caudata</taxon>
        <taxon>Salamandroidea</taxon>
        <taxon>Salamandridae</taxon>
        <taxon>Pleurodelinae</taxon>
        <taxon>Pleurodeles</taxon>
    </lineage>
</organism>
<protein>
    <submittedName>
        <fullName evidence="1">Uncharacterized protein</fullName>
    </submittedName>
</protein>